<keyword evidence="15" id="KW-0175">Coiled coil</keyword>
<comment type="catalytic activity">
    <reaction evidence="14">
        <text>ATP + H2O = ADP + phosphate + H(+)</text>
        <dbReference type="Rhea" id="RHEA:13065"/>
        <dbReference type="ChEBI" id="CHEBI:15377"/>
        <dbReference type="ChEBI" id="CHEBI:15378"/>
        <dbReference type="ChEBI" id="CHEBI:30616"/>
        <dbReference type="ChEBI" id="CHEBI:43474"/>
        <dbReference type="ChEBI" id="CHEBI:456216"/>
        <dbReference type="EC" id="5.6.2.4"/>
    </reaction>
</comment>
<evidence type="ECO:0000256" key="5">
    <source>
        <dbReference type="ARBA" id="ARBA00022801"/>
    </source>
</evidence>
<evidence type="ECO:0000256" key="14">
    <source>
        <dbReference type="ARBA" id="ARBA00048988"/>
    </source>
</evidence>
<evidence type="ECO:0000256" key="10">
    <source>
        <dbReference type="ARBA" id="ARBA00023235"/>
    </source>
</evidence>
<dbReference type="SMART" id="SM00487">
    <property type="entry name" value="DEXDc"/>
    <property type="match status" value="1"/>
</dbReference>
<evidence type="ECO:0000256" key="1">
    <source>
        <dbReference type="ARBA" id="ARBA00004123"/>
    </source>
</evidence>
<keyword evidence="4" id="KW-0227">DNA damage</keyword>
<keyword evidence="11" id="KW-0539">Nucleus</keyword>
<evidence type="ECO:0000256" key="9">
    <source>
        <dbReference type="ARBA" id="ARBA00023204"/>
    </source>
</evidence>
<evidence type="ECO:0000256" key="3">
    <source>
        <dbReference type="ARBA" id="ARBA00022741"/>
    </source>
</evidence>
<evidence type="ECO:0000313" key="19">
    <source>
        <dbReference type="EMBL" id="KAF0979059.1"/>
    </source>
</evidence>
<dbReference type="GO" id="GO:0097550">
    <property type="term" value="C:transcription preinitiation complex"/>
    <property type="evidence" value="ECO:0007669"/>
    <property type="project" value="TreeGrafter"/>
</dbReference>
<dbReference type="CDD" id="cd18029">
    <property type="entry name" value="DEXHc_XPB"/>
    <property type="match status" value="1"/>
</dbReference>
<evidence type="ECO:0000259" key="17">
    <source>
        <dbReference type="PROSITE" id="PS51192"/>
    </source>
</evidence>
<comment type="caution">
    <text evidence="19">The sequence shown here is derived from an EMBL/GenBank/DDBJ whole genome shotgun (WGS) entry which is preliminary data.</text>
</comment>
<proteinExistence type="inferred from homology"/>
<dbReference type="FunFam" id="3.40.50.300:FF:000117">
    <property type="entry name" value="Putative DNA repair helicase rad25"/>
    <property type="match status" value="1"/>
</dbReference>
<comment type="catalytic activity">
    <reaction evidence="12">
        <text>Couples ATP hydrolysis with the unwinding of duplex DNA by translocating in the 3'-5' direction.</text>
        <dbReference type="EC" id="5.6.2.4"/>
    </reaction>
</comment>
<dbReference type="SUPFAM" id="SSF52540">
    <property type="entry name" value="P-loop containing nucleoside triphosphate hydrolases"/>
    <property type="match status" value="2"/>
</dbReference>
<feature type="domain" description="Helicase ATP-binding" evidence="17">
    <location>
        <begin position="357"/>
        <end position="520"/>
    </location>
</feature>
<evidence type="ECO:0000259" key="18">
    <source>
        <dbReference type="PROSITE" id="PS51194"/>
    </source>
</evidence>
<dbReference type="Gene3D" id="3.40.50.300">
    <property type="entry name" value="P-loop containing nucleotide triphosphate hydrolases"/>
    <property type="match status" value="2"/>
</dbReference>
<dbReference type="GO" id="GO:0043138">
    <property type="term" value="F:3'-5' DNA helicase activity"/>
    <property type="evidence" value="ECO:0007669"/>
    <property type="project" value="UniProtKB-EC"/>
</dbReference>
<dbReference type="InterPro" id="IPR032438">
    <property type="entry name" value="ERCC3_RAD25_C"/>
</dbReference>
<dbReference type="OrthoDB" id="10262986at2759"/>
<evidence type="ECO:0000256" key="2">
    <source>
        <dbReference type="ARBA" id="ARBA00006637"/>
    </source>
</evidence>
<keyword evidence="7" id="KW-0067">ATP-binding</keyword>
<sequence>MIPSSSNSNNNNGDEKPIETVNIEDQIALKKRKKEEKEAKKKKQKCDQILDDLDNEVTKKAQETLVRDIFSQRKDIQFDHSNLILKEDHKLRPIWICSGTDGLFHIFMETFSPIYQQAYDFLVAVAEPVSRPENLHEYVLTEYSLFAAVSIGMNTEQIIQVLEKLSKVKLSDPLINFIKEVTRKYGNVKLVLQKNRFFIESHHLSAMEKLYDDSIISSAAIPTDRTEFPNVDKSGRFIIRSRSKQAELEKFQKQALAANTSSVQGKIQTEMIRAVNQIDDEDDDTDDFDVSSVVETYYQFEINANEVEHVKKRCIEIGLPTLEEYDFRNDVTNKSLSIDLKPTTTIRSYQEKSLSKMFSNGRARSGIIVLPCGAGKTLVGVTAACTVKKRTLVLCINSVSVLQWKNQFKLWSTIDENRVIIFTSQDKDPLPKDDEPLVIITTYTMLTHKGKRSGESKEIMDHIEGREWGLLLLDEVHVVPANMFRNVSRVKSHCKLGLTVTLVREDARIEDLYFLIGPKLYEANWLDLQKKGHLANVQCVEVWCPMTAEFYAEYLTANAKKKTLFYVMNPNKFRACEFLIRYHEKQGDKIIVFSDNVFSLQEYAERLKVPYIYGQTKQQERVYWLNQFRQGNQFNTIFISKIGDTAIDIPEATVIIQISSHFGSRRQEAQRLGRILRPKGGGLKNQQAYFYTLVSQDTQEMYYSTKRQQFLINQGYSFRVLPDIQKYYEQGASELGLSLSHMTTKKDELEMLAVVKKADDARGQEEKISVEDESAQQPSSLAQLSGGQGVVYQTFDTGSGSSKKKKSKGAAPTVHPLFKNRASSSKD</sequence>
<keyword evidence="6" id="KW-0347">Helicase</keyword>
<dbReference type="GeneID" id="68109347"/>
<evidence type="ECO:0000256" key="4">
    <source>
        <dbReference type="ARBA" id="ARBA00022763"/>
    </source>
</evidence>
<dbReference type="PROSITE" id="PS51194">
    <property type="entry name" value="HELICASE_CTER"/>
    <property type="match status" value="1"/>
</dbReference>
<dbReference type="GO" id="GO:0005524">
    <property type="term" value="F:ATP binding"/>
    <property type="evidence" value="ECO:0007669"/>
    <property type="project" value="UniProtKB-KW"/>
</dbReference>
<protein>
    <recommendedName>
        <fullName evidence="13">DNA 3'-5' helicase</fullName>
        <ecNumber evidence="13">5.6.2.4</ecNumber>
    </recommendedName>
</protein>
<dbReference type="AlphaFoldDB" id="A0A6A5C1H2"/>
<dbReference type="Pfam" id="PF13625">
    <property type="entry name" value="Helicase_C_3"/>
    <property type="match status" value="1"/>
</dbReference>
<keyword evidence="10" id="KW-0413">Isomerase</keyword>
<dbReference type="FunFam" id="3.40.50.300:FF:000077">
    <property type="entry name" value="Probable DNA repair helicase RAD25"/>
    <property type="match status" value="1"/>
</dbReference>
<dbReference type="InterPro" id="IPR050615">
    <property type="entry name" value="ATP-dep_DNA_Helicase"/>
</dbReference>
<dbReference type="PANTHER" id="PTHR11274">
    <property type="entry name" value="RAD25/XP-B DNA REPAIR HELICASE"/>
    <property type="match status" value="1"/>
</dbReference>
<organism evidence="19 20">
    <name type="scientific">Naegleria fowleri</name>
    <name type="common">Brain eating amoeba</name>
    <dbReference type="NCBI Taxonomy" id="5763"/>
    <lineage>
        <taxon>Eukaryota</taxon>
        <taxon>Discoba</taxon>
        <taxon>Heterolobosea</taxon>
        <taxon>Tetramitia</taxon>
        <taxon>Eutetramitia</taxon>
        <taxon>Vahlkampfiidae</taxon>
        <taxon>Naegleria</taxon>
    </lineage>
</organism>
<dbReference type="VEuPathDB" id="AmoebaDB:NF0121170"/>
<accession>A0A6A5C1H2</accession>
<dbReference type="VEuPathDB" id="AmoebaDB:NfTy_034540"/>
<keyword evidence="5" id="KW-0378">Hydrolase</keyword>
<comment type="subcellular location">
    <subcellularLocation>
        <location evidence="1">Nucleus</location>
    </subcellularLocation>
</comment>
<keyword evidence="8" id="KW-0238">DNA-binding</keyword>
<dbReference type="NCBIfam" id="TIGR00603">
    <property type="entry name" value="rad25"/>
    <property type="match status" value="1"/>
</dbReference>
<dbReference type="GO" id="GO:0006289">
    <property type="term" value="P:nucleotide-excision repair"/>
    <property type="evidence" value="ECO:0007669"/>
    <property type="project" value="InterPro"/>
</dbReference>
<dbReference type="SMART" id="SM00490">
    <property type="entry name" value="HELICc"/>
    <property type="match status" value="1"/>
</dbReference>
<dbReference type="PANTHER" id="PTHR11274:SF0">
    <property type="entry name" value="GENERAL TRANSCRIPTION AND DNA REPAIR FACTOR IIH HELICASE SUBUNIT XPB"/>
    <property type="match status" value="1"/>
</dbReference>
<feature type="domain" description="Helicase C-terminal" evidence="18">
    <location>
        <begin position="575"/>
        <end position="743"/>
    </location>
</feature>
<dbReference type="EMBL" id="VFQX01000028">
    <property type="protein sequence ID" value="KAF0979059.1"/>
    <property type="molecule type" value="Genomic_DNA"/>
</dbReference>
<dbReference type="GO" id="GO:0005675">
    <property type="term" value="C:transcription factor TFIIH holo complex"/>
    <property type="evidence" value="ECO:0007669"/>
    <property type="project" value="TreeGrafter"/>
</dbReference>
<dbReference type="InterPro" id="IPR027417">
    <property type="entry name" value="P-loop_NTPase"/>
</dbReference>
<evidence type="ECO:0000256" key="15">
    <source>
        <dbReference type="SAM" id="Coils"/>
    </source>
</evidence>
<dbReference type="PRINTS" id="PR00851">
    <property type="entry name" value="XRODRMPGMNTB"/>
</dbReference>
<feature type="region of interest" description="Disordered" evidence="16">
    <location>
        <begin position="763"/>
        <end position="827"/>
    </location>
</feature>
<keyword evidence="9" id="KW-0234">DNA repair</keyword>
<dbReference type="InterPro" id="IPR006935">
    <property type="entry name" value="Helicase/UvrB_N"/>
</dbReference>
<evidence type="ECO:0000256" key="13">
    <source>
        <dbReference type="ARBA" id="ARBA00034808"/>
    </source>
</evidence>
<evidence type="ECO:0000256" key="7">
    <source>
        <dbReference type="ARBA" id="ARBA00022840"/>
    </source>
</evidence>
<dbReference type="EC" id="5.6.2.4" evidence="13"/>
<evidence type="ECO:0000256" key="16">
    <source>
        <dbReference type="SAM" id="MobiDB-lite"/>
    </source>
</evidence>
<dbReference type="Proteomes" id="UP000444721">
    <property type="component" value="Unassembled WGS sequence"/>
</dbReference>
<dbReference type="GO" id="GO:0000112">
    <property type="term" value="C:nucleotide-excision repair factor 3 complex"/>
    <property type="evidence" value="ECO:0007669"/>
    <property type="project" value="TreeGrafter"/>
</dbReference>
<dbReference type="InterPro" id="IPR032830">
    <property type="entry name" value="XPB/Ssl2_N"/>
</dbReference>
<dbReference type="GO" id="GO:0006367">
    <property type="term" value="P:transcription initiation at RNA polymerase II promoter"/>
    <property type="evidence" value="ECO:0007669"/>
    <property type="project" value="InterPro"/>
</dbReference>
<evidence type="ECO:0000256" key="12">
    <source>
        <dbReference type="ARBA" id="ARBA00034617"/>
    </source>
</evidence>
<name>A0A6A5C1H2_NAEFO</name>
<dbReference type="GO" id="GO:0003677">
    <property type="term" value="F:DNA binding"/>
    <property type="evidence" value="ECO:0007669"/>
    <property type="project" value="UniProtKB-KW"/>
</dbReference>
<dbReference type="RefSeq" id="XP_044563772.1">
    <property type="nucleotide sequence ID" value="XM_044705290.1"/>
</dbReference>
<dbReference type="InterPro" id="IPR014001">
    <property type="entry name" value="Helicase_ATP-bd"/>
</dbReference>
<feature type="compositionally biased region" description="Low complexity" evidence="16">
    <location>
        <begin position="775"/>
        <end position="785"/>
    </location>
</feature>
<dbReference type="Pfam" id="PF04851">
    <property type="entry name" value="ResIII"/>
    <property type="match status" value="1"/>
</dbReference>
<feature type="region of interest" description="Disordered" evidence="16">
    <location>
        <begin position="1"/>
        <end position="22"/>
    </location>
</feature>
<comment type="similarity">
    <text evidence="2">Belongs to the helicase family. RAD25/XPB subfamily.</text>
</comment>
<keyword evidence="3" id="KW-0547">Nucleotide-binding</keyword>
<dbReference type="OMA" id="RCQEIDY"/>
<evidence type="ECO:0000313" key="20">
    <source>
        <dbReference type="Proteomes" id="UP000444721"/>
    </source>
</evidence>
<dbReference type="InterPro" id="IPR001650">
    <property type="entry name" value="Helicase_C-like"/>
</dbReference>
<feature type="compositionally biased region" description="Low complexity" evidence="16">
    <location>
        <begin position="1"/>
        <end position="12"/>
    </location>
</feature>
<dbReference type="VEuPathDB" id="AmoebaDB:FDP41_002129"/>
<feature type="coiled-coil region" evidence="15">
    <location>
        <begin position="23"/>
        <end position="56"/>
    </location>
</feature>
<dbReference type="CDD" id="cd18789">
    <property type="entry name" value="SF2_C_XPB"/>
    <property type="match status" value="1"/>
</dbReference>
<dbReference type="InterPro" id="IPR001161">
    <property type="entry name" value="XPB/Ssl2"/>
</dbReference>
<reference evidence="19 20" key="1">
    <citation type="journal article" date="2019" name="Sci. Rep.">
        <title>Nanopore sequencing improves the draft genome of the human pathogenic amoeba Naegleria fowleri.</title>
        <authorList>
            <person name="Liechti N."/>
            <person name="Schurch N."/>
            <person name="Bruggmann R."/>
            <person name="Wittwer M."/>
        </authorList>
    </citation>
    <scope>NUCLEOTIDE SEQUENCE [LARGE SCALE GENOMIC DNA]</scope>
    <source>
        <strain evidence="19 20">ATCC 30894</strain>
    </source>
</reference>
<evidence type="ECO:0000256" key="11">
    <source>
        <dbReference type="ARBA" id="ARBA00023242"/>
    </source>
</evidence>
<evidence type="ECO:0000256" key="6">
    <source>
        <dbReference type="ARBA" id="ARBA00022806"/>
    </source>
</evidence>
<keyword evidence="20" id="KW-1185">Reference proteome</keyword>
<dbReference type="GO" id="GO:0016787">
    <property type="term" value="F:hydrolase activity"/>
    <property type="evidence" value="ECO:0007669"/>
    <property type="project" value="UniProtKB-KW"/>
</dbReference>
<dbReference type="PROSITE" id="PS51192">
    <property type="entry name" value="HELICASE_ATP_BIND_1"/>
    <property type="match status" value="1"/>
</dbReference>
<dbReference type="Pfam" id="PF16203">
    <property type="entry name" value="ERCC3_RAD25_C"/>
    <property type="match status" value="1"/>
</dbReference>
<evidence type="ECO:0000256" key="8">
    <source>
        <dbReference type="ARBA" id="ARBA00023125"/>
    </source>
</evidence>
<gene>
    <name evidence="19" type="ORF">FDP41_002129</name>
</gene>